<name>A0AAW4Q7K0_RALPI</name>
<evidence type="ECO:0008006" key="3">
    <source>
        <dbReference type="Google" id="ProtNLM"/>
    </source>
</evidence>
<dbReference type="RefSeq" id="WP_182553273.1">
    <property type="nucleotide sequence ID" value="NZ_QGAQ01000014.1"/>
</dbReference>
<gene>
    <name evidence="1" type="ORF">DEE74_15945</name>
</gene>
<evidence type="ECO:0000313" key="2">
    <source>
        <dbReference type="Proteomes" id="UP001199322"/>
    </source>
</evidence>
<reference evidence="1" key="1">
    <citation type="submission" date="2018-06" db="EMBL/GenBank/DDBJ databases">
        <authorList>
            <person name="O'Rourke A."/>
        </authorList>
    </citation>
    <scope>NUCLEOTIDE SEQUENCE</scope>
    <source>
        <strain evidence="1">132550021-3</strain>
    </source>
</reference>
<dbReference type="AlphaFoldDB" id="A0AAW4Q7K0"/>
<accession>A0AAW4Q7K0</accession>
<sequence length="66" mass="7085">MLFVDFLLAAQLCYHCTGASPTVKLALGQPVDQPIEYNPGHLAVPIHECAKNVGDNWLGLTGSPDH</sequence>
<organism evidence="1 2">
    <name type="scientific">Ralstonia pickettii</name>
    <name type="common">Burkholderia pickettii</name>
    <dbReference type="NCBI Taxonomy" id="329"/>
    <lineage>
        <taxon>Bacteria</taxon>
        <taxon>Pseudomonadati</taxon>
        <taxon>Pseudomonadota</taxon>
        <taxon>Betaproteobacteria</taxon>
        <taxon>Burkholderiales</taxon>
        <taxon>Burkholderiaceae</taxon>
        <taxon>Ralstonia</taxon>
    </lineage>
</organism>
<comment type="caution">
    <text evidence="1">The sequence shown here is derived from an EMBL/GenBank/DDBJ whole genome shotgun (WGS) entry which is preliminary data.</text>
</comment>
<evidence type="ECO:0000313" key="1">
    <source>
        <dbReference type="EMBL" id="MBX3891357.1"/>
    </source>
</evidence>
<protein>
    <recommendedName>
        <fullName evidence="3">Secreted protein</fullName>
    </recommendedName>
</protein>
<dbReference type="EMBL" id="QGBI01000014">
    <property type="protein sequence ID" value="MBX3891357.1"/>
    <property type="molecule type" value="Genomic_DNA"/>
</dbReference>
<proteinExistence type="predicted"/>
<dbReference type="Proteomes" id="UP001199322">
    <property type="component" value="Unassembled WGS sequence"/>
</dbReference>